<dbReference type="SUPFAM" id="SSF53187">
    <property type="entry name" value="Zn-dependent exopeptidases"/>
    <property type="match status" value="1"/>
</dbReference>
<evidence type="ECO:0000256" key="4">
    <source>
        <dbReference type="SAM" id="SignalP"/>
    </source>
</evidence>
<organism evidence="6 7">
    <name type="scientific">Flavobacterium tibetense</name>
    <dbReference type="NCBI Taxonomy" id="2233533"/>
    <lineage>
        <taxon>Bacteria</taxon>
        <taxon>Pseudomonadati</taxon>
        <taxon>Bacteroidota</taxon>
        <taxon>Flavobacteriia</taxon>
        <taxon>Flavobacteriales</taxon>
        <taxon>Flavobacteriaceae</taxon>
        <taxon>Flavobacterium</taxon>
    </lineage>
</organism>
<dbReference type="GO" id="GO:0009253">
    <property type="term" value="P:peptidoglycan catabolic process"/>
    <property type="evidence" value="ECO:0007669"/>
    <property type="project" value="InterPro"/>
</dbReference>
<dbReference type="InterPro" id="IPR050695">
    <property type="entry name" value="N-acetylmuramoyl_amidase_3"/>
</dbReference>
<dbReference type="AlphaFoldDB" id="A0A365P224"/>
<keyword evidence="4" id="KW-0732">Signal</keyword>
<dbReference type="OrthoDB" id="9806267at2"/>
<comment type="catalytic activity">
    <reaction evidence="1">
        <text>Hydrolyzes the link between N-acetylmuramoyl residues and L-amino acid residues in certain cell-wall glycopeptides.</text>
        <dbReference type="EC" id="3.5.1.28"/>
    </reaction>
</comment>
<reference evidence="6 7" key="1">
    <citation type="submission" date="2018-06" db="EMBL/GenBank/DDBJ databases">
        <title>Flavobacterium tibetense sp. nov., isolated from a wetland YonghuCo on Tibetan Plateau.</title>
        <authorList>
            <person name="Xing P."/>
            <person name="Phurbu D."/>
            <person name="Lu H."/>
        </authorList>
    </citation>
    <scope>NUCLEOTIDE SEQUENCE [LARGE SCALE GENOMIC DNA]</scope>
    <source>
        <strain evidence="6 7">YH5</strain>
    </source>
</reference>
<evidence type="ECO:0000256" key="2">
    <source>
        <dbReference type="ARBA" id="ARBA00011901"/>
    </source>
</evidence>
<dbReference type="EMBL" id="QLST01000006">
    <property type="protein sequence ID" value="RBA28588.1"/>
    <property type="molecule type" value="Genomic_DNA"/>
</dbReference>
<protein>
    <recommendedName>
        <fullName evidence="2">N-acetylmuramoyl-L-alanine amidase</fullName>
        <ecNumber evidence="2">3.5.1.28</ecNumber>
    </recommendedName>
</protein>
<evidence type="ECO:0000313" key="6">
    <source>
        <dbReference type="EMBL" id="RBA28588.1"/>
    </source>
</evidence>
<sequence length="376" mass="42105">MLNKSRFILLFFGLFLINSTAFYAQTKSKFKVVLDAGHGGKDPGAMYYGLKEKDIALDVTLRVGKILESNPEIKVIYTRKTDVFIELIDRPKIANKEDADLFISIHCNGVKNIKPYGTETFVMGLSRSAANLEVAKKENSVILLENNYQEKYNGFDPNKPESLIGMKLLQEEYLNQSIDLASKIENNFVVNNKRHSRGVKQSPLWVLDASYMPGVLIELGFLSNKNESQYMNSENGKNEMAQAIAKAIVSYKKDLLGSSGTSVYEPIKEPVKESPKSQTTVEPTKNITVSSSNGIVFKVQISASGTKLEPLPKNFKGLSPISREQDGKLYKYLYAEETDYEQIKKRLEEAKKKGFTSAYLVAYKEGVKISVSEALK</sequence>
<dbReference type="FunFam" id="3.40.630.40:FF:000005">
    <property type="entry name" value="N-acetylmuramoyl-L-alanine amidase (AmiA)"/>
    <property type="match status" value="1"/>
</dbReference>
<dbReference type="CDD" id="cd02696">
    <property type="entry name" value="MurNAc-LAA"/>
    <property type="match status" value="1"/>
</dbReference>
<dbReference type="InterPro" id="IPR002508">
    <property type="entry name" value="MurNAc-LAA_cat"/>
</dbReference>
<keyword evidence="3" id="KW-0378">Hydrolase</keyword>
<feature type="signal peptide" evidence="4">
    <location>
        <begin position="1"/>
        <end position="24"/>
    </location>
</feature>
<proteinExistence type="predicted"/>
<dbReference type="Pfam" id="PF01520">
    <property type="entry name" value="Amidase_3"/>
    <property type="match status" value="1"/>
</dbReference>
<keyword evidence="7" id="KW-1185">Reference proteome</keyword>
<evidence type="ECO:0000256" key="1">
    <source>
        <dbReference type="ARBA" id="ARBA00001561"/>
    </source>
</evidence>
<dbReference type="SMART" id="SM00646">
    <property type="entry name" value="Ami_3"/>
    <property type="match status" value="1"/>
</dbReference>
<evidence type="ECO:0000313" key="7">
    <source>
        <dbReference type="Proteomes" id="UP000253319"/>
    </source>
</evidence>
<dbReference type="GO" id="GO:0030288">
    <property type="term" value="C:outer membrane-bounded periplasmic space"/>
    <property type="evidence" value="ECO:0007669"/>
    <property type="project" value="TreeGrafter"/>
</dbReference>
<gene>
    <name evidence="6" type="ORF">DPN68_06115</name>
</gene>
<feature type="domain" description="MurNAc-LAA" evidence="5">
    <location>
        <begin position="91"/>
        <end position="249"/>
    </location>
</feature>
<dbReference type="PANTHER" id="PTHR30404:SF0">
    <property type="entry name" value="N-ACETYLMURAMOYL-L-ALANINE AMIDASE AMIC"/>
    <property type="match status" value="1"/>
</dbReference>
<dbReference type="Proteomes" id="UP000253319">
    <property type="component" value="Unassembled WGS sequence"/>
</dbReference>
<name>A0A365P224_9FLAO</name>
<evidence type="ECO:0000259" key="5">
    <source>
        <dbReference type="SMART" id="SM00646"/>
    </source>
</evidence>
<dbReference type="GO" id="GO:0008745">
    <property type="term" value="F:N-acetylmuramoyl-L-alanine amidase activity"/>
    <property type="evidence" value="ECO:0007669"/>
    <property type="project" value="UniProtKB-EC"/>
</dbReference>
<dbReference type="EC" id="3.5.1.28" evidence="2"/>
<feature type="chain" id="PRO_5017082041" description="N-acetylmuramoyl-L-alanine amidase" evidence="4">
    <location>
        <begin position="25"/>
        <end position="376"/>
    </location>
</feature>
<dbReference type="PANTHER" id="PTHR30404">
    <property type="entry name" value="N-ACETYLMURAMOYL-L-ALANINE AMIDASE"/>
    <property type="match status" value="1"/>
</dbReference>
<dbReference type="Gene3D" id="3.40.630.40">
    <property type="entry name" value="Zn-dependent exopeptidases"/>
    <property type="match status" value="1"/>
</dbReference>
<dbReference type="RefSeq" id="WP_113988769.1">
    <property type="nucleotide sequence ID" value="NZ_QLST01000006.1"/>
</dbReference>
<comment type="caution">
    <text evidence="6">The sequence shown here is derived from an EMBL/GenBank/DDBJ whole genome shotgun (WGS) entry which is preliminary data.</text>
</comment>
<accession>A0A365P224</accession>
<evidence type="ECO:0000256" key="3">
    <source>
        <dbReference type="ARBA" id="ARBA00022801"/>
    </source>
</evidence>